<dbReference type="InterPro" id="IPR001128">
    <property type="entry name" value="Cyt_P450"/>
</dbReference>
<keyword evidence="4" id="KW-0479">Metal-binding</keyword>
<dbReference type="AlphaFoldDB" id="A0A3Q2Z0W4"/>
<evidence type="ECO:0000256" key="1">
    <source>
        <dbReference type="ARBA" id="ARBA00001971"/>
    </source>
</evidence>
<feature type="region of interest" description="Disordered" evidence="9">
    <location>
        <begin position="466"/>
        <end position="487"/>
    </location>
</feature>
<dbReference type="InterPro" id="IPR002401">
    <property type="entry name" value="Cyt_P450_E_grp-I"/>
</dbReference>
<keyword evidence="8" id="KW-0472">Membrane</keyword>
<dbReference type="PRINTS" id="PR00463">
    <property type="entry name" value="EP450I"/>
</dbReference>
<dbReference type="InterPro" id="IPR050182">
    <property type="entry name" value="Cytochrome_P450_fam2"/>
</dbReference>
<comment type="similarity">
    <text evidence="3">Belongs to the cytochrome P450 family.</text>
</comment>
<organism evidence="10 11">
    <name type="scientific">Hippocampus comes</name>
    <name type="common">Tiger tail seahorse</name>
    <dbReference type="NCBI Taxonomy" id="109280"/>
    <lineage>
        <taxon>Eukaryota</taxon>
        <taxon>Metazoa</taxon>
        <taxon>Chordata</taxon>
        <taxon>Craniata</taxon>
        <taxon>Vertebrata</taxon>
        <taxon>Euteleostomi</taxon>
        <taxon>Actinopterygii</taxon>
        <taxon>Neopterygii</taxon>
        <taxon>Teleostei</taxon>
        <taxon>Neoteleostei</taxon>
        <taxon>Acanthomorphata</taxon>
        <taxon>Syngnathiaria</taxon>
        <taxon>Syngnathiformes</taxon>
        <taxon>Syngnathoidei</taxon>
        <taxon>Syngnathidae</taxon>
        <taxon>Hippocampus</taxon>
    </lineage>
</organism>
<dbReference type="SUPFAM" id="SSF48264">
    <property type="entry name" value="Cytochrome P450"/>
    <property type="match status" value="1"/>
</dbReference>
<dbReference type="FunFam" id="1.10.630.10:FF:000004">
    <property type="entry name" value="cytochrome P450 2D15 isoform X1"/>
    <property type="match status" value="1"/>
</dbReference>
<keyword evidence="11" id="KW-1185">Reference proteome</keyword>
<name>A0A3Q2Z0W4_HIPCM</name>
<dbReference type="Proteomes" id="UP000264820">
    <property type="component" value="Unplaced"/>
</dbReference>
<evidence type="ECO:0000256" key="5">
    <source>
        <dbReference type="ARBA" id="ARBA00023002"/>
    </source>
</evidence>
<dbReference type="GO" id="GO:0020037">
    <property type="term" value="F:heme binding"/>
    <property type="evidence" value="ECO:0007669"/>
    <property type="project" value="InterPro"/>
</dbReference>
<evidence type="ECO:0000256" key="6">
    <source>
        <dbReference type="ARBA" id="ARBA00023004"/>
    </source>
</evidence>
<sequence length="487" mass="55303">MIFQALYECLDASGWLLLALAALLLTDVLRNWRPGTFPPGPLALPFLGNVFTAMDYQALESLAKKYGPVFSLRQGSERVVFVSGYHMVKKTLVSQPDSFVERPALPLFDEMFKGIGVVMSNGYLWKKHRKFTLSYLRHFGEGQRSLENYIKVECDFLCEAFKEEQGKPFNPHFTLTNAVGNVISTVLFGHRFEYSDGNYRKFLELDNEAILLAGSPFAQLYNAFPSLFKYLPGPHQTVLANYREIELFLKAEVQKHQEQWNPEQPRDFIDEYIAEIEKLKEDPEAGFNIESLLVSSLDLLEAGTETSATTLRWALVYMMHYPDIQRKVQAEIDNVIGQSRLPALLDRLNMPYTEAVIYEIQRMGNIVPLGFPKMASKETTLEGYLIPKGTAIVTNLASVPFDKNEGETPEMFNPQHFLDSEGRFRKRDAFLPFSAGLRRQTSKFPTCFLFFAPSTALQRLPLSIQVPARPAPDSPRQLQGDRALPEG</sequence>
<dbReference type="GO" id="GO:0006805">
    <property type="term" value="P:xenobiotic metabolic process"/>
    <property type="evidence" value="ECO:0007669"/>
    <property type="project" value="TreeGrafter"/>
</dbReference>
<evidence type="ECO:0000256" key="4">
    <source>
        <dbReference type="ARBA" id="ARBA00022723"/>
    </source>
</evidence>
<dbReference type="GO" id="GO:0005737">
    <property type="term" value="C:cytoplasm"/>
    <property type="evidence" value="ECO:0007669"/>
    <property type="project" value="TreeGrafter"/>
</dbReference>
<dbReference type="GO" id="GO:0005506">
    <property type="term" value="F:iron ion binding"/>
    <property type="evidence" value="ECO:0007669"/>
    <property type="project" value="InterPro"/>
</dbReference>
<dbReference type="PANTHER" id="PTHR24300:SF309">
    <property type="entry name" value="CYTOCHROME P450-RELATED"/>
    <property type="match status" value="1"/>
</dbReference>
<dbReference type="PRINTS" id="PR00385">
    <property type="entry name" value="P450"/>
</dbReference>
<comment type="cofactor">
    <cofactor evidence="1">
        <name>heme</name>
        <dbReference type="ChEBI" id="CHEBI:30413"/>
    </cofactor>
</comment>
<comment type="subcellular location">
    <subcellularLocation>
        <location evidence="2">Membrane</location>
    </subcellularLocation>
</comment>
<evidence type="ECO:0000256" key="7">
    <source>
        <dbReference type="ARBA" id="ARBA00023033"/>
    </source>
</evidence>
<accession>A0A3Q2Z0W4</accession>
<evidence type="ECO:0000313" key="10">
    <source>
        <dbReference type="Ensembl" id="ENSHCOP00000024229.1"/>
    </source>
</evidence>
<dbReference type="PANTHER" id="PTHR24300">
    <property type="entry name" value="CYTOCHROME P450 508A4-RELATED"/>
    <property type="match status" value="1"/>
</dbReference>
<dbReference type="GO" id="GO:0016712">
    <property type="term" value="F:oxidoreductase activity, acting on paired donors, with incorporation or reduction of molecular oxygen, reduced flavin or flavoprotein as one donor, and incorporation of one atom of oxygen"/>
    <property type="evidence" value="ECO:0007669"/>
    <property type="project" value="TreeGrafter"/>
</dbReference>
<evidence type="ECO:0000256" key="8">
    <source>
        <dbReference type="ARBA" id="ARBA00023136"/>
    </source>
</evidence>
<keyword evidence="7" id="KW-0503">Monooxygenase</keyword>
<dbReference type="GO" id="GO:0006082">
    <property type="term" value="P:organic acid metabolic process"/>
    <property type="evidence" value="ECO:0007669"/>
    <property type="project" value="TreeGrafter"/>
</dbReference>
<dbReference type="STRING" id="109280.ENSHCOP00000024229"/>
<evidence type="ECO:0000256" key="3">
    <source>
        <dbReference type="ARBA" id="ARBA00010617"/>
    </source>
</evidence>
<reference evidence="10" key="1">
    <citation type="submission" date="2025-08" db="UniProtKB">
        <authorList>
            <consortium name="Ensembl"/>
        </authorList>
    </citation>
    <scope>IDENTIFICATION</scope>
</reference>
<dbReference type="Ensembl" id="ENSHCOT00000017264.1">
    <property type="protein sequence ID" value="ENSHCOP00000024229.1"/>
    <property type="gene ID" value="ENSHCOG00000013433.1"/>
</dbReference>
<dbReference type="InterPro" id="IPR036396">
    <property type="entry name" value="Cyt_P450_sf"/>
</dbReference>
<proteinExistence type="inferred from homology"/>
<keyword evidence="6" id="KW-0408">Iron</keyword>
<keyword evidence="5" id="KW-0560">Oxidoreductase</keyword>
<evidence type="ECO:0000256" key="9">
    <source>
        <dbReference type="SAM" id="MobiDB-lite"/>
    </source>
</evidence>
<dbReference type="Pfam" id="PF00067">
    <property type="entry name" value="p450"/>
    <property type="match status" value="1"/>
</dbReference>
<evidence type="ECO:0000256" key="2">
    <source>
        <dbReference type="ARBA" id="ARBA00004370"/>
    </source>
</evidence>
<reference evidence="10" key="2">
    <citation type="submission" date="2025-09" db="UniProtKB">
        <authorList>
            <consortium name="Ensembl"/>
        </authorList>
    </citation>
    <scope>IDENTIFICATION</scope>
</reference>
<protein>
    <submittedName>
        <fullName evidence="10">Cytochrome P450 2J2-like</fullName>
    </submittedName>
</protein>
<dbReference type="OMA" id="FEHIKME"/>
<dbReference type="Gene3D" id="1.10.630.10">
    <property type="entry name" value="Cytochrome P450"/>
    <property type="match status" value="1"/>
</dbReference>
<dbReference type="GO" id="GO:0016020">
    <property type="term" value="C:membrane"/>
    <property type="evidence" value="ECO:0007669"/>
    <property type="project" value="UniProtKB-SubCell"/>
</dbReference>
<dbReference type="GeneTree" id="ENSGT00950000182879"/>
<evidence type="ECO:0000313" key="11">
    <source>
        <dbReference type="Proteomes" id="UP000264820"/>
    </source>
</evidence>